<dbReference type="EMBL" id="CP121308">
    <property type="protein sequence ID" value="WFP88998.1"/>
    <property type="molecule type" value="Genomic_DNA"/>
</dbReference>
<dbReference type="KEGG" id="eah:FA04_10245"/>
<dbReference type="PROSITE" id="PS51462">
    <property type="entry name" value="NUDIX"/>
    <property type="match status" value="1"/>
</dbReference>
<proteinExistence type="predicted"/>
<sequence length="139" mass="15829">MAFIPFKGAKIALLFQGLLIAYQRDQKPEIPFPGMWDLPGGGREDDESPVECAIRETREEFDIAVDPAWIVWTRYYPAQNTIAPGSYFLVGKLEEGFGPVRFGDEGQQWAMMSIADFLKHPEVVESLKSRLRDYLVENT</sequence>
<keyword evidence="2 4" id="KW-0378">Hydrolase</keyword>
<keyword evidence="7" id="KW-1185">Reference proteome</keyword>
<dbReference type="OrthoDB" id="289720at2"/>
<dbReference type="Proteomes" id="UP001214094">
    <property type="component" value="Chromosome"/>
</dbReference>
<name>A0A9Q8Y655_ENSAD</name>
<evidence type="ECO:0000259" key="3">
    <source>
        <dbReference type="PROSITE" id="PS51462"/>
    </source>
</evidence>
<gene>
    <name evidence="4" type="ORF">NE863_10570</name>
    <name evidence="5" type="ORF">P4B07_10420</name>
</gene>
<dbReference type="Pfam" id="PF00293">
    <property type="entry name" value="NUDIX"/>
    <property type="match status" value="1"/>
</dbReference>
<dbReference type="Gene3D" id="3.90.79.10">
    <property type="entry name" value="Nucleoside Triphosphate Pyrophosphohydrolase"/>
    <property type="match status" value="1"/>
</dbReference>
<protein>
    <submittedName>
        <fullName evidence="4">NUDIX hydrolase</fullName>
    </submittedName>
</protein>
<dbReference type="Proteomes" id="UP001055460">
    <property type="component" value="Chromosome"/>
</dbReference>
<dbReference type="GO" id="GO:0016787">
    <property type="term" value="F:hydrolase activity"/>
    <property type="evidence" value="ECO:0007669"/>
    <property type="project" value="UniProtKB-KW"/>
</dbReference>
<evidence type="ECO:0000313" key="7">
    <source>
        <dbReference type="Proteomes" id="UP001214094"/>
    </source>
</evidence>
<organism evidence="4 6">
    <name type="scientific">Ensifer adhaerens</name>
    <name type="common">Sinorhizobium morelense</name>
    <dbReference type="NCBI Taxonomy" id="106592"/>
    <lineage>
        <taxon>Bacteria</taxon>
        <taxon>Pseudomonadati</taxon>
        <taxon>Pseudomonadota</taxon>
        <taxon>Alphaproteobacteria</taxon>
        <taxon>Hyphomicrobiales</taxon>
        <taxon>Rhizobiaceae</taxon>
        <taxon>Sinorhizobium/Ensifer group</taxon>
        <taxon>Ensifer</taxon>
    </lineage>
</organism>
<dbReference type="InterPro" id="IPR015797">
    <property type="entry name" value="NUDIX_hydrolase-like_dom_sf"/>
</dbReference>
<evidence type="ECO:0000313" key="5">
    <source>
        <dbReference type="EMBL" id="WFP88998.1"/>
    </source>
</evidence>
<accession>A0A9Q8Y655</accession>
<dbReference type="SUPFAM" id="SSF55811">
    <property type="entry name" value="Nudix"/>
    <property type="match status" value="1"/>
</dbReference>
<dbReference type="PROSITE" id="PS00893">
    <property type="entry name" value="NUDIX_BOX"/>
    <property type="match status" value="1"/>
</dbReference>
<dbReference type="InterPro" id="IPR000086">
    <property type="entry name" value="NUDIX_hydrolase_dom"/>
</dbReference>
<evidence type="ECO:0000313" key="4">
    <source>
        <dbReference type="EMBL" id="USJ21769.1"/>
    </source>
</evidence>
<dbReference type="GeneID" id="29518370"/>
<dbReference type="InterPro" id="IPR020084">
    <property type="entry name" value="NUDIX_hydrolase_CS"/>
</dbReference>
<comment type="cofactor">
    <cofactor evidence="1">
        <name>Mg(2+)</name>
        <dbReference type="ChEBI" id="CHEBI:18420"/>
    </cofactor>
</comment>
<dbReference type="AlphaFoldDB" id="A0A9Q8Y655"/>
<reference evidence="4" key="1">
    <citation type="submission" date="2022-06" db="EMBL/GenBank/DDBJ databases">
        <title>Physiological and biochemical characterization and genomic elucidation of a strain of the genus Ensifer adhaerens M8 that combines arsenic oxidation and chromium reduction.</title>
        <authorList>
            <person name="Li X."/>
            <person name="Yu c."/>
        </authorList>
    </citation>
    <scope>NUCLEOTIDE SEQUENCE</scope>
    <source>
        <strain evidence="4">M8</strain>
    </source>
</reference>
<evidence type="ECO:0000256" key="2">
    <source>
        <dbReference type="ARBA" id="ARBA00022801"/>
    </source>
</evidence>
<dbReference type="RefSeq" id="WP_034792818.1">
    <property type="nucleotide sequence ID" value="NZ_CAXURO020000001.1"/>
</dbReference>
<reference evidence="5 7" key="2">
    <citation type="submission" date="2023-03" db="EMBL/GenBank/DDBJ databases">
        <title>Comparative genome and transcriptome analysis combination mining strategies for increasing vitamin B12 production of Ensifer adhaerens strain.</title>
        <authorList>
            <person name="Yongheng L."/>
        </authorList>
    </citation>
    <scope>NUCLEOTIDE SEQUENCE [LARGE SCALE GENOMIC DNA]</scope>
    <source>
        <strain evidence="5 7">Casida A-T305</strain>
    </source>
</reference>
<evidence type="ECO:0000256" key="1">
    <source>
        <dbReference type="ARBA" id="ARBA00001946"/>
    </source>
</evidence>
<dbReference type="EMBL" id="CP098807">
    <property type="protein sequence ID" value="USJ21769.1"/>
    <property type="molecule type" value="Genomic_DNA"/>
</dbReference>
<evidence type="ECO:0000313" key="6">
    <source>
        <dbReference type="Proteomes" id="UP001055460"/>
    </source>
</evidence>
<feature type="domain" description="Nudix hydrolase" evidence="3">
    <location>
        <begin position="1"/>
        <end position="135"/>
    </location>
</feature>